<organism evidence="2 3">
    <name type="scientific">Profundicola chukchiensis</name>
    <dbReference type="NCBI Taxonomy" id="2961959"/>
    <lineage>
        <taxon>Bacteria</taxon>
        <taxon>Pseudomonadati</taxon>
        <taxon>Bacteroidota</taxon>
        <taxon>Flavobacteriia</taxon>
        <taxon>Flavobacteriales</taxon>
        <taxon>Weeksellaceae</taxon>
        <taxon>Profundicola</taxon>
    </lineage>
</organism>
<dbReference type="GO" id="GO:0042834">
    <property type="term" value="F:peptidoglycan binding"/>
    <property type="evidence" value="ECO:0007669"/>
    <property type="project" value="InterPro"/>
</dbReference>
<protein>
    <submittedName>
        <fullName evidence="2">SPOR domain-containing protein</fullName>
    </submittedName>
</protein>
<feature type="domain" description="SPOR" evidence="1">
    <location>
        <begin position="74"/>
        <end position="153"/>
    </location>
</feature>
<evidence type="ECO:0000313" key="2">
    <source>
        <dbReference type="EMBL" id="MDG4944893.1"/>
    </source>
</evidence>
<dbReference type="InterPro" id="IPR007730">
    <property type="entry name" value="SPOR-like_dom"/>
</dbReference>
<dbReference type="Gene3D" id="3.30.70.1070">
    <property type="entry name" value="Sporulation related repeat"/>
    <property type="match status" value="1"/>
</dbReference>
<proteinExistence type="predicted"/>
<sequence length="158" mass="18030">MRHLLFLFLFVFGLPLVMGQISVKDSLSGGSYNLNANSAIDSLVQKTVKAKCYKPVVEVKPDEDRENFDPCAQNPKVMGYKIQIMYTKDRNAANRAQADFAKNFPSLVPEMVYTRPDYRVMVGDYFTKRSAGMDLASVKKKYPGAFLVQWRVWCRKAK</sequence>
<accession>A0A9X4RTD6</accession>
<dbReference type="RefSeq" id="WP_304419638.1">
    <property type="nucleotide sequence ID" value="NZ_JANCMU010000001.1"/>
</dbReference>
<comment type="caution">
    <text evidence="2">The sequence shown here is derived from an EMBL/GenBank/DDBJ whole genome shotgun (WGS) entry which is preliminary data.</text>
</comment>
<dbReference type="Proteomes" id="UP001152599">
    <property type="component" value="Unassembled WGS sequence"/>
</dbReference>
<dbReference type="EMBL" id="JANCMU010000001">
    <property type="protein sequence ID" value="MDG4944893.1"/>
    <property type="molecule type" value="Genomic_DNA"/>
</dbReference>
<dbReference type="AlphaFoldDB" id="A0A9X4RTD6"/>
<keyword evidence="3" id="KW-1185">Reference proteome</keyword>
<dbReference type="PROSITE" id="PS51724">
    <property type="entry name" value="SPOR"/>
    <property type="match status" value="1"/>
</dbReference>
<dbReference type="InterPro" id="IPR036680">
    <property type="entry name" value="SPOR-like_sf"/>
</dbReference>
<reference evidence="2" key="1">
    <citation type="submission" date="2022-07" db="EMBL/GenBank/DDBJ databases">
        <title>Description and genome-wide analysis of Profundicola chukchiensis gen. nov., sp. nov., marine bacteria isolated from bottom sediments of the Chukchi Sea.</title>
        <authorList>
            <person name="Romanenko L."/>
            <person name="Otstavnykh N."/>
            <person name="Kurilenko V."/>
            <person name="Eremeev V."/>
            <person name="Velansky P."/>
            <person name="Mikhailov V."/>
            <person name="Isaeva M."/>
        </authorList>
    </citation>
    <scope>NUCLEOTIDE SEQUENCE</scope>
    <source>
        <strain evidence="2">KMM 9713</strain>
    </source>
</reference>
<name>A0A9X4RTD6_9FLAO</name>
<evidence type="ECO:0000313" key="3">
    <source>
        <dbReference type="Proteomes" id="UP001152599"/>
    </source>
</evidence>
<evidence type="ECO:0000259" key="1">
    <source>
        <dbReference type="PROSITE" id="PS51724"/>
    </source>
</evidence>
<dbReference type="Pfam" id="PF05036">
    <property type="entry name" value="SPOR"/>
    <property type="match status" value="1"/>
</dbReference>
<gene>
    <name evidence="2" type="ORF">NMK71_00550</name>
</gene>